<dbReference type="Gene3D" id="3.40.50.1240">
    <property type="entry name" value="Phosphoglycerate mutase-like"/>
    <property type="match status" value="1"/>
</dbReference>
<comment type="caution">
    <text evidence="1">The sequence shown here is derived from an EMBL/GenBank/DDBJ whole genome shotgun (WGS) entry which is preliminary data.</text>
</comment>
<dbReference type="InterPro" id="IPR013078">
    <property type="entry name" value="His_Pase_superF_clade-1"/>
</dbReference>
<dbReference type="InterPro" id="IPR029033">
    <property type="entry name" value="His_PPase_superfam"/>
</dbReference>
<protein>
    <submittedName>
        <fullName evidence="1">Phosphoglycerate mutase</fullName>
    </submittedName>
</protein>
<sequence length="195" mass="20722">MHLYLVRHAMCDPVGRSLSGRTPRVCLNAEGRAQAAALAMRLAGARLTAVHSSPLARAVETAVTVARPHGITPRVEPGLTELAFGRWTGRAIDGLHDEPGWTHFNSYRSGTRAPDGELALEAQARAVAVVLRLAAEQPDARVALVSHADVLKAVLGHLLGVPLDLQHRLELAPASVSEAELQPWGARVLAVNVCA</sequence>
<gene>
    <name evidence="1" type="ORF">rosag_08240</name>
</gene>
<dbReference type="PANTHER" id="PTHR48100">
    <property type="entry name" value="BROAD-SPECIFICITY PHOSPHATASE YOR283W-RELATED"/>
    <property type="match status" value="1"/>
</dbReference>
<dbReference type="GO" id="GO:0016791">
    <property type="term" value="F:phosphatase activity"/>
    <property type="evidence" value="ECO:0007669"/>
    <property type="project" value="TreeGrafter"/>
</dbReference>
<dbReference type="AlphaFoldDB" id="A0AA37V5M3"/>
<dbReference type="Pfam" id="PF00300">
    <property type="entry name" value="His_Phos_1"/>
    <property type="match status" value="1"/>
</dbReference>
<dbReference type="Proteomes" id="UP001161325">
    <property type="component" value="Unassembled WGS sequence"/>
</dbReference>
<keyword evidence="2" id="KW-1185">Reference proteome</keyword>
<dbReference type="InterPro" id="IPR050275">
    <property type="entry name" value="PGM_Phosphatase"/>
</dbReference>
<reference evidence="1" key="1">
    <citation type="submission" date="2022-08" db="EMBL/GenBank/DDBJ databases">
        <title>Draft genome sequencing of Roseisolibacter agri AW1220.</title>
        <authorList>
            <person name="Tobiishi Y."/>
            <person name="Tonouchi A."/>
        </authorList>
    </citation>
    <scope>NUCLEOTIDE SEQUENCE</scope>
    <source>
        <strain evidence="1">AW1220</strain>
    </source>
</reference>
<organism evidence="1 2">
    <name type="scientific">Roseisolibacter agri</name>
    <dbReference type="NCBI Taxonomy" id="2014610"/>
    <lineage>
        <taxon>Bacteria</taxon>
        <taxon>Pseudomonadati</taxon>
        <taxon>Gemmatimonadota</taxon>
        <taxon>Gemmatimonadia</taxon>
        <taxon>Gemmatimonadales</taxon>
        <taxon>Gemmatimonadaceae</taxon>
        <taxon>Roseisolibacter</taxon>
    </lineage>
</organism>
<dbReference type="GO" id="GO:0005737">
    <property type="term" value="C:cytoplasm"/>
    <property type="evidence" value="ECO:0007669"/>
    <property type="project" value="TreeGrafter"/>
</dbReference>
<proteinExistence type="predicted"/>
<evidence type="ECO:0000313" key="1">
    <source>
        <dbReference type="EMBL" id="GLC24311.1"/>
    </source>
</evidence>
<accession>A0AA37V5M3</accession>
<dbReference type="SMART" id="SM00855">
    <property type="entry name" value="PGAM"/>
    <property type="match status" value="1"/>
</dbReference>
<evidence type="ECO:0000313" key="2">
    <source>
        <dbReference type="Proteomes" id="UP001161325"/>
    </source>
</evidence>
<dbReference type="CDD" id="cd07067">
    <property type="entry name" value="HP_PGM_like"/>
    <property type="match status" value="1"/>
</dbReference>
<dbReference type="RefSeq" id="WP_284348760.1">
    <property type="nucleotide sequence ID" value="NZ_BRXS01000001.1"/>
</dbReference>
<name>A0AA37V5M3_9BACT</name>
<dbReference type="EMBL" id="BRXS01000001">
    <property type="protein sequence ID" value="GLC24311.1"/>
    <property type="molecule type" value="Genomic_DNA"/>
</dbReference>
<dbReference type="SUPFAM" id="SSF53254">
    <property type="entry name" value="Phosphoglycerate mutase-like"/>
    <property type="match status" value="1"/>
</dbReference>
<dbReference type="PANTHER" id="PTHR48100:SF59">
    <property type="entry name" value="ADENOSYLCOBALAMIN_ALPHA-RIBAZOLE PHOSPHATASE"/>
    <property type="match status" value="1"/>
</dbReference>